<sequence>MKSLAVAGVSLVALAAAAPAFAADLPAPAAPVMYDQAPVSDARFDWSGFYFGANAGWAWGEFKNSSALTGNVKSSTNGPTIGIHGGYNYQITPNFLAGAEADFQYRDLDKRSSGNGVSIKNSSNWNGSLRARAGVVFDRLMVYSTGGLAIANMETNVAGTKRDETKTGWVLGAGVEGALTNNITARVEYLHSDYGRDNFDVGGVSQRVKLQDNVTRVGLSYKF</sequence>
<evidence type="ECO:0000256" key="3">
    <source>
        <dbReference type="ARBA" id="ARBA00023136"/>
    </source>
</evidence>
<comment type="subcellular location">
    <subcellularLocation>
        <location evidence="1">Cell outer membrane</location>
    </subcellularLocation>
</comment>
<evidence type="ECO:0000256" key="6">
    <source>
        <dbReference type="SAM" id="SignalP"/>
    </source>
</evidence>
<keyword evidence="3" id="KW-0472">Membrane</keyword>
<evidence type="ECO:0000256" key="5">
    <source>
        <dbReference type="ARBA" id="ARBA00038306"/>
    </source>
</evidence>
<name>A0A0K6HN11_9HYPH</name>
<dbReference type="Pfam" id="PF13505">
    <property type="entry name" value="OMP_b-brl"/>
    <property type="match status" value="1"/>
</dbReference>
<gene>
    <name evidence="8" type="ORF">Ga0061067_101321</name>
</gene>
<dbReference type="SUPFAM" id="SSF56925">
    <property type="entry name" value="OMPA-like"/>
    <property type="match status" value="1"/>
</dbReference>
<proteinExistence type="inferred from homology"/>
<dbReference type="EMBL" id="CYHE01000001">
    <property type="protein sequence ID" value="CUA92168.1"/>
    <property type="molecule type" value="Genomic_DNA"/>
</dbReference>
<dbReference type="InterPro" id="IPR027385">
    <property type="entry name" value="Beta-barrel_OMP"/>
</dbReference>
<dbReference type="InterPro" id="IPR051692">
    <property type="entry name" value="OMP-like"/>
</dbReference>
<dbReference type="PANTHER" id="PTHR34001">
    <property type="entry name" value="BLL7405 PROTEIN"/>
    <property type="match status" value="1"/>
</dbReference>
<accession>A0A0K6HN11</accession>
<dbReference type="OrthoDB" id="268975at2"/>
<feature type="domain" description="Outer membrane protein beta-barrel" evidence="7">
    <location>
        <begin position="15"/>
        <end position="223"/>
    </location>
</feature>
<dbReference type="InterPro" id="IPR011250">
    <property type="entry name" value="OMP/PagP_B-barrel"/>
</dbReference>
<dbReference type="Gene3D" id="2.40.160.20">
    <property type="match status" value="1"/>
</dbReference>
<dbReference type="GO" id="GO:0009279">
    <property type="term" value="C:cell outer membrane"/>
    <property type="evidence" value="ECO:0007669"/>
    <property type="project" value="UniProtKB-SubCell"/>
</dbReference>
<evidence type="ECO:0000256" key="1">
    <source>
        <dbReference type="ARBA" id="ARBA00004442"/>
    </source>
</evidence>
<evidence type="ECO:0000313" key="9">
    <source>
        <dbReference type="Proteomes" id="UP000183900"/>
    </source>
</evidence>
<dbReference type="RefSeq" id="WP_055454062.1">
    <property type="nucleotide sequence ID" value="NZ_CYHE01000001.1"/>
</dbReference>
<evidence type="ECO:0000256" key="4">
    <source>
        <dbReference type="ARBA" id="ARBA00023237"/>
    </source>
</evidence>
<dbReference type="Proteomes" id="UP000183900">
    <property type="component" value="Unassembled WGS sequence"/>
</dbReference>
<feature type="chain" id="PRO_5005504721" evidence="6">
    <location>
        <begin position="23"/>
        <end position="223"/>
    </location>
</feature>
<keyword evidence="4" id="KW-0998">Cell outer membrane</keyword>
<keyword evidence="2 6" id="KW-0732">Signal</keyword>
<dbReference type="AlphaFoldDB" id="A0A0K6HN11"/>
<feature type="signal peptide" evidence="6">
    <location>
        <begin position="1"/>
        <end position="22"/>
    </location>
</feature>
<evidence type="ECO:0000256" key="2">
    <source>
        <dbReference type="ARBA" id="ARBA00022729"/>
    </source>
</evidence>
<dbReference type="PANTHER" id="PTHR34001:SF3">
    <property type="entry name" value="BLL7405 PROTEIN"/>
    <property type="match status" value="1"/>
</dbReference>
<evidence type="ECO:0000259" key="7">
    <source>
        <dbReference type="Pfam" id="PF13505"/>
    </source>
</evidence>
<reference evidence="9" key="1">
    <citation type="submission" date="2015-08" db="EMBL/GenBank/DDBJ databases">
        <authorList>
            <person name="Varghese N."/>
        </authorList>
    </citation>
    <scope>NUCLEOTIDE SEQUENCE [LARGE SCALE GENOMIC DNA]</scope>
    <source>
        <strain evidence="9">DSM 23407</strain>
    </source>
</reference>
<protein>
    <submittedName>
        <fullName evidence="8">Opacity protein and related surface antigens</fullName>
    </submittedName>
</protein>
<evidence type="ECO:0000313" key="8">
    <source>
        <dbReference type="EMBL" id="CUA92168.1"/>
    </source>
</evidence>
<organism evidence="8 9">
    <name type="scientific">Pannonibacter indicus</name>
    <dbReference type="NCBI Taxonomy" id="466044"/>
    <lineage>
        <taxon>Bacteria</taxon>
        <taxon>Pseudomonadati</taxon>
        <taxon>Pseudomonadota</taxon>
        <taxon>Alphaproteobacteria</taxon>
        <taxon>Hyphomicrobiales</taxon>
        <taxon>Stappiaceae</taxon>
        <taxon>Pannonibacter</taxon>
    </lineage>
</organism>
<comment type="similarity">
    <text evidence="5">Belongs to the Omp25/RopB family.</text>
</comment>
<keyword evidence="9" id="KW-1185">Reference proteome</keyword>